<organism evidence="2 3">
    <name type="scientific">Ajellomyces capsulatus</name>
    <name type="common">Darling's disease fungus</name>
    <name type="synonym">Histoplasma capsulatum</name>
    <dbReference type="NCBI Taxonomy" id="5037"/>
    <lineage>
        <taxon>Eukaryota</taxon>
        <taxon>Fungi</taxon>
        <taxon>Dikarya</taxon>
        <taxon>Ascomycota</taxon>
        <taxon>Pezizomycotina</taxon>
        <taxon>Eurotiomycetes</taxon>
        <taxon>Eurotiomycetidae</taxon>
        <taxon>Onygenales</taxon>
        <taxon>Ajellomycetaceae</taxon>
        <taxon>Histoplasma</taxon>
    </lineage>
</organism>
<dbReference type="AlphaFoldDB" id="A0A8A1M0G9"/>
<protein>
    <submittedName>
        <fullName evidence="2">Uncharacterized protein</fullName>
    </submittedName>
</protein>
<sequence length="231" mass="25312">MSLNNLNNIEVTHPQAHSYPGEGSPNAGNSQNPAHTRTSAITSVSPLPIPEMQGRHYRSPEGFLVHSLKHLVPNTYAGHELPAVPDPRRTSDSGIFDDRFRSGIGSELSSVVNDSARGQNKVPSLELGDYPSSPYQVEDIEQGDPQKLLSLGMLAANLGLIYGVKRQQLRAILRISATWDDPIHPDVKFPHRMPWLVPLAIVLLHISSMSEFGDTVNDTEEITTIDKPSLS</sequence>
<evidence type="ECO:0000313" key="3">
    <source>
        <dbReference type="Proteomes" id="UP000663671"/>
    </source>
</evidence>
<feature type="compositionally biased region" description="Polar residues" evidence="1">
    <location>
        <begin position="26"/>
        <end position="38"/>
    </location>
</feature>
<reference evidence="2" key="1">
    <citation type="submission" date="2021-01" db="EMBL/GenBank/DDBJ databases">
        <title>Chromosome-level genome assembly of a human fungal pathogen reveals clustering of transcriptionally co-regulated genes.</title>
        <authorList>
            <person name="Voorhies M."/>
            <person name="Cohen S."/>
            <person name="Shea T.P."/>
            <person name="Petrus S."/>
            <person name="Munoz J.F."/>
            <person name="Poplawski S."/>
            <person name="Goldman W.E."/>
            <person name="Michael T."/>
            <person name="Cuomo C.A."/>
            <person name="Sil A."/>
            <person name="Beyhan S."/>
        </authorList>
    </citation>
    <scope>NUCLEOTIDE SEQUENCE</scope>
    <source>
        <strain evidence="2">WU24</strain>
    </source>
</reference>
<feature type="region of interest" description="Disordered" evidence="1">
    <location>
        <begin position="13"/>
        <end position="38"/>
    </location>
</feature>
<dbReference type="EMBL" id="CP069109">
    <property type="protein sequence ID" value="QSS58920.1"/>
    <property type="molecule type" value="Genomic_DNA"/>
</dbReference>
<dbReference type="Proteomes" id="UP000663671">
    <property type="component" value="Chromosome 2"/>
</dbReference>
<gene>
    <name evidence="2" type="ORF">I7I51_08350</name>
</gene>
<accession>A0A8A1M0G9</accession>
<dbReference type="OrthoDB" id="5426563at2759"/>
<evidence type="ECO:0000256" key="1">
    <source>
        <dbReference type="SAM" id="MobiDB-lite"/>
    </source>
</evidence>
<dbReference type="VEuPathDB" id="FungiDB:I7I51_08350"/>
<name>A0A8A1M0G9_AJECA</name>
<evidence type="ECO:0000313" key="2">
    <source>
        <dbReference type="EMBL" id="QSS58920.1"/>
    </source>
</evidence>
<proteinExistence type="predicted"/>